<reference evidence="2" key="1">
    <citation type="submission" date="2014-09" db="EMBL/GenBank/DDBJ databases">
        <authorList>
            <person name="Magalhaes I.L.F."/>
            <person name="Oliveira U."/>
            <person name="Santos F.R."/>
            <person name="Vidigal T.H.D.A."/>
            <person name="Brescovit A.D."/>
            <person name="Santos A.J."/>
        </authorList>
    </citation>
    <scope>NUCLEOTIDE SEQUENCE</scope>
    <source>
        <tissue evidence="2">Shoot tissue taken approximately 20 cm above the soil surface</tissue>
    </source>
</reference>
<organism evidence="2">
    <name type="scientific">Arundo donax</name>
    <name type="common">Giant reed</name>
    <name type="synonym">Donax arundinaceus</name>
    <dbReference type="NCBI Taxonomy" id="35708"/>
    <lineage>
        <taxon>Eukaryota</taxon>
        <taxon>Viridiplantae</taxon>
        <taxon>Streptophyta</taxon>
        <taxon>Embryophyta</taxon>
        <taxon>Tracheophyta</taxon>
        <taxon>Spermatophyta</taxon>
        <taxon>Magnoliopsida</taxon>
        <taxon>Liliopsida</taxon>
        <taxon>Poales</taxon>
        <taxon>Poaceae</taxon>
        <taxon>PACMAD clade</taxon>
        <taxon>Arundinoideae</taxon>
        <taxon>Arundineae</taxon>
        <taxon>Arundo</taxon>
    </lineage>
</organism>
<feature type="region of interest" description="Disordered" evidence="1">
    <location>
        <begin position="1"/>
        <end position="32"/>
    </location>
</feature>
<evidence type="ECO:0000313" key="2">
    <source>
        <dbReference type="EMBL" id="JAE01716.1"/>
    </source>
</evidence>
<sequence>MTTRCSGKPTPCATSSSASELHTSSPPPRAGSFSTSCCFPFASFTAAAAAGDGAGRKQPIHLPLPLLSAAGVVAPSPSRRLATARGHREDRAPGAGVAARPIEAAPAAIIRRPGGGRGPRRRPRCGGAEWSNPTGGGYFAGKVR</sequence>
<proteinExistence type="predicted"/>
<accession>A0A0A9EV25</accession>
<name>A0A0A9EV25_ARUDO</name>
<evidence type="ECO:0000256" key="1">
    <source>
        <dbReference type="SAM" id="MobiDB-lite"/>
    </source>
</evidence>
<feature type="compositionally biased region" description="Gly residues" evidence="1">
    <location>
        <begin position="134"/>
        <end position="144"/>
    </location>
</feature>
<feature type="compositionally biased region" description="Low complexity" evidence="1">
    <location>
        <begin position="94"/>
        <end position="112"/>
    </location>
</feature>
<feature type="compositionally biased region" description="Low complexity" evidence="1">
    <location>
        <begin position="13"/>
        <end position="24"/>
    </location>
</feature>
<dbReference type="AlphaFoldDB" id="A0A0A9EV25"/>
<dbReference type="EMBL" id="GBRH01196180">
    <property type="protein sequence ID" value="JAE01716.1"/>
    <property type="molecule type" value="Transcribed_RNA"/>
</dbReference>
<protein>
    <submittedName>
        <fullName evidence="2">Uncharacterized protein</fullName>
    </submittedName>
</protein>
<reference evidence="2" key="2">
    <citation type="journal article" date="2015" name="Data Brief">
        <title>Shoot transcriptome of the giant reed, Arundo donax.</title>
        <authorList>
            <person name="Barrero R.A."/>
            <person name="Guerrero F.D."/>
            <person name="Moolhuijzen P."/>
            <person name="Goolsby J.A."/>
            <person name="Tidwell J."/>
            <person name="Bellgard S.E."/>
            <person name="Bellgard M.I."/>
        </authorList>
    </citation>
    <scope>NUCLEOTIDE SEQUENCE</scope>
    <source>
        <tissue evidence="2">Shoot tissue taken approximately 20 cm above the soil surface</tissue>
    </source>
</reference>
<feature type="region of interest" description="Disordered" evidence="1">
    <location>
        <begin position="77"/>
        <end position="144"/>
    </location>
</feature>